<dbReference type="GO" id="GO:0004045">
    <property type="term" value="F:peptidyl-tRNA hydrolase activity"/>
    <property type="evidence" value="ECO:0007669"/>
    <property type="project" value="UniProtKB-EC"/>
</dbReference>
<dbReference type="InterPro" id="IPR001328">
    <property type="entry name" value="Pept_tRNA_hydro"/>
</dbReference>
<evidence type="ECO:0000313" key="4">
    <source>
        <dbReference type="EMBL" id="MDX8415905.1"/>
    </source>
</evidence>
<accession>A0ABU4WH77</accession>
<reference evidence="4 5" key="1">
    <citation type="submission" date="2022-03" db="EMBL/GenBank/DDBJ databases">
        <title>Novel taxa within the pig intestine.</title>
        <authorList>
            <person name="Wylensek D."/>
            <person name="Bishof K."/>
            <person name="Afrizal A."/>
            <person name="Clavel T."/>
        </authorList>
    </citation>
    <scope>NUCLEOTIDE SEQUENCE [LARGE SCALE GENOMIC DNA]</scope>
    <source>
        <strain evidence="4 5">CLA-KB-P66</strain>
    </source>
</reference>
<dbReference type="RefSeq" id="WP_370397358.1">
    <property type="nucleotide sequence ID" value="NZ_JALBUT010000007.1"/>
</dbReference>
<comment type="caution">
    <text evidence="4">The sequence shown here is derived from an EMBL/GenBank/DDBJ whole genome shotgun (WGS) entry which is preliminary data.</text>
</comment>
<protein>
    <submittedName>
        <fullName evidence="4">Aminoacyl-tRNA hydrolase</fullName>
        <ecNumber evidence="4">3.1.1.29</ecNumber>
    </submittedName>
</protein>
<dbReference type="Pfam" id="PF01195">
    <property type="entry name" value="Pept_tRNA_hydro"/>
    <property type="match status" value="1"/>
</dbReference>
<dbReference type="InterPro" id="IPR036416">
    <property type="entry name" value="Pept_tRNA_hydro_sf"/>
</dbReference>
<evidence type="ECO:0000313" key="5">
    <source>
        <dbReference type="Proteomes" id="UP001275932"/>
    </source>
</evidence>
<evidence type="ECO:0000256" key="2">
    <source>
        <dbReference type="ARBA" id="ARBA00022801"/>
    </source>
</evidence>
<evidence type="ECO:0000256" key="1">
    <source>
        <dbReference type="ARBA" id="ARBA00022555"/>
    </source>
</evidence>
<evidence type="ECO:0000256" key="3">
    <source>
        <dbReference type="ARBA" id="ARBA00022884"/>
    </source>
</evidence>
<dbReference type="NCBIfam" id="TIGR00447">
    <property type="entry name" value="pth"/>
    <property type="match status" value="1"/>
</dbReference>
<dbReference type="EMBL" id="JALBUT010000007">
    <property type="protein sequence ID" value="MDX8415905.1"/>
    <property type="molecule type" value="Genomic_DNA"/>
</dbReference>
<dbReference type="Gene3D" id="3.40.50.1470">
    <property type="entry name" value="Peptidyl-tRNA hydrolase"/>
    <property type="match status" value="1"/>
</dbReference>
<keyword evidence="5" id="KW-1185">Reference proteome</keyword>
<proteinExistence type="predicted"/>
<dbReference type="Proteomes" id="UP001275932">
    <property type="component" value="Unassembled WGS sequence"/>
</dbReference>
<keyword evidence="3" id="KW-0694">RNA-binding</keyword>
<dbReference type="EC" id="3.1.1.29" evidence="4"/>
<dbReference type="CDD" id="cd00462">
    <property type="entry name" value="PTH"/>
    <property type="match status" value="1"/>
</dbReference>
<organism evidence="4 5">
    <name type="scientific">Intestinicryptomonas porci</name>
    <dbReference type="NCBI Taxonomy" id="2926320"/>
    <lineage>
        <taxon>Bacteria</taxon>
        <taxon>Pseudomonadati</taxon>
        <taxon>Verrucomicrobiota</taxon>
        <taxon>Opitutia</taxon>
        <taxon>Opitutales</taxon>
        <taxon>Intestinicryptomonaceae</taxon>
        <taxon>Intestinicryptomonas</taxon>
    </lineage>
</organism>
<keyword evidence="1" id="KW-0820">tRNA-binding</keyword>
<dbReference type="PANTHER" id="PTHR17224:SF1">
    <property type="entry name" value="PEPTIDYL-TRNA HYDROLASE"/>
    <property type="match status" value="1"/>
</dbReference>
<sequence>MAFRLAVGLGNSPSRYEGTRHNVGMAALGRIAGMYQAKFSLNKYCAAYLSKANVCGKDVVFAAAQGYMNESGVNIANILRFLKIDISETIVFYDDITIQRGSFKISEGGSSGGHNGVENIIARCGNSFARVRIGLGGKTFKEMDLADYVLGGLSDDEKASFEASLPKLKDAFEMICSKGLVAAQNAFNRK</sequence>
<keyword evidence="2 4" id="KW-0378">Hydrolase</keyword>
<dbReference type="SUPFAM" id="SSF53178">
    <property type="entry name" value="Peptidyl-tRNA hydrolase-like"/>
    <property type="match status" value="1"/>
</dbReference>
<gene>
    <name evidence="4" type="primary">pth</name>
    <name evidence="4" type="ORF">MOX91_06920</name>
</gene>
<dbReference type="PANTHER" id="PTHR17224">
    <property type="entry name" value="PEPTIDYL-TRNA HYDROLASE"/>
    <property type="match status" value="1"/>
</dbReference>
<name>A0ABU4WH77_9BACT</name>